<dbReference type="RefSeq" id="WP_015927770.1">
    <property type="nucleotide sequence ID" value="NC_011894.1"/>
</dbReference>
<proteinExistence type="inferred from homology"/>
<name>B8IJ57_METNO</name>
<keyword evidence="6" id="KW-1185">Reference proteome</keyword>
<dbReference type="PROSITE" id="PS00893">
    <property type="entry name" value="NUDIX_BOX"/>
    <property type="match status" value="1"/>
</dbReference>
<feature type="domain" description="Nudix hydrolase" evidence="4">
    <location>
        <begin position="14"/>
        <end position="144"/>
    </location>
</feature>
<dbReference type="EMBL" id="CP001349">
    <property type="protein sequence ID" value="ACL56072.1"/>
    <property type="molecule type" value="Genomic_DNA"/>
</dbReference>
<comment type="cofactor">
    <cofactor evidence="1">
        <name>Mg(2+)</name>
        <dbReference type="ChEBI" id="CHEBI:18420"/>
    </cofactor>
</comment>
<dbReference type="Gene3D" id="3.90.79.10">
    <property type="entry name" value="Nucleoside Triphosphate Pyrophosphohydrolase"/>
    <property type="match status" value="1"/>
</dbReference>
<dbReference type="PANTHER" id="PTHR43736">
    <property type="entry name" value="ADP-RIBOSE PYROPHOSPHATASE"/>
    <property type="match status" value="1"/>
</dbReference>
<protein>
    <submittedName>
        <fullName evidence="5">NUDIX hydrolase</fullName>
    </submittedName>
</protein>
<dbReference type="PRINTS" id="PR00502">
    <property type="entry name" value="NUDIXFAMILY"/>
</dbReference>
<keyword evidence="2 3" id="KW-0378">Hydrolase</keyword>
<evidence type="ECO:0000313" key="5">
    <source>
        <dbReference type="EMBL" id="ACL56072.1"/>
    </source>
</evidence>
<accession>B8IJ57</accession>
<dbReference type="HOGENOM" id="CLU_037162_20_2_5"/>
<dbReference type="OrthoDB" id="9761969at2"/>
<dbReference type="InterPro" id="IPR015797">
    <property type="entry name" value="NUDIX_hydrolase-like_dom_sf"/>
</dbReference>
<dbReference type="InterPro" id="IPR020476">
    <property type="entry name" value="Nudix_hydrolase"/>
</dbReference>
<dbReference type="CDD" id="cd04673">
    <property type="entry name" value="NUDIX_ADPRase"/>
    <property type="match status" value="1"/>
</dbReference>
<organism evidence="5 6">
    <name type="scientific">Methylobacterium nodulans (strain LMG 21967 / CNCM I-2342 / ORS 2060)</name>
    <dbReference type="NCBI Taxonomy" id="460265"/>
    <lineage>
        <taxon>Bacteria</taxon>
        <taxon>Pseudomonadati</taxon>
        <taxon>Pseudomonadota</taxon>
        <taxon>Alphaproteobacteria</taxon>
        <taxon>Hyphomicrobiales</taxon>
        <taxon>Methylobacteriaceae</taxon>
        <taxon>Methylobacterium</taxon>
    </lineage>
</organism>
<evidence type="ECO:0000256" key="1">
    <source>
        <dbReference type="ARBA" id="ARBA00001946"/>
    </source>
</evidence>
<comment type="similarity">
    <text evidence="3">Belongs to the Nudix hydrolase family.</text>
</comment>
<dbReference type="PROSITE" id="PS51462">
    <property type="entry name" value="NUDIX"/>
    <property type="match status" value="1"/>
</dbReference>
<dbReference type="GO" id="GO:0016787">
    <property type="term" value="F:hydrolase activity"/>
    <property type="evidence" value="ECO:0007669"/>
    <property type="project" value="UniProtKB-KW"/>
</dbReference>
<evidence type="ECO:0000313" key="6">
    <source>
        <dbReference type="Proteomes" id="UP000008207"/>
    </source>
</evidence>
<dbReference type="Pfam" id="PF00293">
    <property type="entry name" value="NUDIX"/>
    <property type="match status" value="1"/>
</dbReference>
<dbReference type="InterPro" id="IPR000086">
    <property type="entry name" value="NUDIX_hydrolase_dom"/>
</dbReference>
<dbReference type="eggNOG" id="COG1051">
    <property type="taxonomic scope" value="Bacteria"/>
</dbReference>
<reference evidence="5 6" key="1">
    <citation type="submission" date="2009-01" db="EMBL/GenBank/DDBJ databases">
        <title>Complete sequence of chromosome of Methylobacterium nodulans ORS 2060.</title>
        <authorList>
            <consortium name="US DOE Joint Genome Institute"/>
            <person name="Lucas S."/>
            <person name="Copeland A."/>
            <person name="Lapidus A."/>
            <person name="Glavina del Rio T."/>
            <person name="Dalin E."/>
            <person name="Tice H."/>
            <person name="Bruce D."/>
            <person name="Goodwin L."/>
            <person name="Pitluck S."/>
            <person name="Sims D."/>
            <person name="Brettin T."/>
            <person name="Detter J.C."/>
            <person name="Han C."/>
            <person name="Larimer F."/>
            <person name="Land M."/>
            <person name="Hauser L."/>
            <person name="Kyrpides N."/>
            <person name="Ivanova N."/>
            <person name="Marx C.J."/>
            <person name="Richardson P."/>
        </authorList>
    </citation>
    <scope>NUCLEOTIDE SEQUENCE [LARGE SCALE GENOMIC DNA]</scope>
    <source>
        <strain evidence="6">LMG 21967 / CNCM I-2342 / ORS 2060</strain>
    </source>
</reference>
<evidence type="ECO:0000256" key="2">
    <source>
        <dbReference type="ARBA" id="ARBA00022801"/>
    </source>
</evidence>
<gene>
    <name evidence="5" type="ordered locus">Mnod_1065</name>
</gene>
<dbReference type="PANTHER" id="PTHR43736:SF1">
    <property type="entry name" value="DIHYDRONEOPTERIN TRIPHOSPHATE DIPHOSPHATASE"/>
    <property type="match status" value="1"/>
</dbReference>
<dbReference type="Proteomes" id="UP000008207">
    <property type="component" value="Chromosome"/>
</dbReference>
<dbReference type="AlphaFoldDB" id="B8IJ57"/>
<dbReference type="SUPFAM" id="SSF55811">
    <property type="entry name" value="Nudix"/>
    <property type="match status" value="1"/>
</dbReference>
<sequence length="151" mass="16069">MTASDAQGRRYPARPYLAASVAVVRDGRVLVAARGGSPLRGLYSLPGGLVELGEPLAETALRELREEVGVEAEIVASLTPLEVIERDADGRVLHHFVIVPHAARWLRHEPAPGEEALDVRWVTLAELAALPTTEGLAEILEQAVAAVEGSA</sequence>
<dbReference type="KEGG" id="mno:Mnod_1065"/>
<dbReference type="STRING" id="460265.Mnod_1065"/>
<evidence type="ECO:0000259" key="4">
    <source>
        <dbReference type="PROSITE" id="PS51462"/>
    </source>
</evidence>
<evidence type="ECO:0000256" key="3">
    <source>
        <dbReference type="RuleBase" id="RU003476"/>
    </source>
</evidence>
<dbReference type="InterPro" id="IPR020084">
    <property type="entry name" value="NUDIX_hydrolase_CS"/>
</dbReference>